<evidence type="ECO:0000256" key="9">
    <source>
        <dbReference type="ARBA" id="ARBA00043939"/>
    </source>
</evidence>
<keyword evidence="5" id="KW-0592">Phosphate transport</keyword>
<dbReference type="PANTHER" id="PTHR10783">
    <property type="entry name" value="XENOTROPIC AND POLYTROPIC RETROVIRUS RECEPTOR 1-RELATED"/>
    <property type="match status" value="1"/>
</dbReference>
<proteinExistence type="inferred from homology"/>
<sequence>IVVSRGGKMVKFQKQLEGQLVPEWRNAYVNYKQLKKDVKQIRQEIATREHHPPAPPIFINKHPSCSSLIIHHHMSEAKLQNDCDEVLVYETELVPGQVPWLEHDQVFFSRLDSQLNMVNKFYRAKEKEFLVRGKQLQVQLETLIDIKRALTTCKIDDRSSDDQDMDIEYGENDEMCKGKSSKSSDAFGVSRNKVGHAQKMLRTAFIEYYKGLTLLQNYSSLNTLAFAKILKKYDKVTGKTVMDTYLREVQSSYYSTSSEKLLSMAEKVENLFTKYFSKNNRRQAMGSLRPSPQAQNSDGKIFSLGLFTGCSWGLMLALVLAVSQAHIASYLKSTSFRMNIVPIFSTLILLLFHIYMYGLNVYFWKRTRINYAFIFEFAPGTEMRGLEVMILSTGLLTIVISSIVAHLLFPRGELIPISILLVILVFGILPFDILYRSARFYFIQCLWRIICAPFYKVEFADFFLADQFTSQITTLRYLEHISCYYASRFLYHNSDNSVCSEGRFIQNFQHIVALLPYWWRLMQCVRRWADEKDLSQIANGGKYLSALIAVLIRLTYESSCTKLCLALYIISSSIATLYQFYWDVVMDWGLLQRKSVNPWLRDQLILKNKTTYFVSMVVNAVLRLAWLYSIIHEVMRFGSIDQKYIDFIFGMAEIARRGLWNFFRLENEHLNNVGKFRAVKTVPLPFKNIDQDT</sequence>
<keyword evidence="7 10" id="KW-1133">Transmembrane helix</keyword>
<dbReference type="AlphaFoldDB" id="A0AA38CXB1"/>
<comment type="function">
    <text evidence="9">May transport inorganic phosphate (Pi).</text>
</comment>
<evidence type="ECO:0000256" key="1">
    <source>
        <dbReference type="ARBA" id="ARBA00004651"/>
    </source>
</evidence>
<dbReference type="GO" id="GO:0005802">
    <property type="term" value="C:trans-Golgi network"/>
    <property type="evidence" value="ECO:0007669"/>
    <property type="project" value="TreeGrafter"/>
</dbReference>
<dbReference type="GO" id="GO:0006817">
    <property type="term" value="P:phosphate ion transport"/>
    <property type="evidence" value="ECO:0007669"/>
    <property type="project" value="UniProtKB-KW"/>
</dbReference>
<feature type="transmembrane region" description="Helical" evidence="10">
    <location>
        <begin position="343"/>
        <end position="364"/>
    </location>
</feature>
<evidence type="ECO:0000259" key="11">
    <source>
        <dbReference type="PROSITE" id="PS51380"/>
    </source>
</evidence>
<dbReference type="InterPro" id="IPR004342">
    <property type="entry name" value="EXS_C"/>
</dbReference>
<dbReference type="Pfam" id="PF03105">
    <property type="entry name" value="SPX"/>
    <property type="match status" value="2"/>
</dbReference>
<feature type="domain" description="EXS" evidence="11">
    <location>
        <begin position="500"/>
        <end position="693"/>
    </location>
</feature>
<dbReference type="Proteomes" id="UP000824469">
    <property type="component" value="Unassembled WGS sequence"/>
</dbReference>
<evidence type="ECO:0000256" key="3">
    <source>
        <dbReference type="ARBA" id="ARBA00022448"/>
    </source>
</evidence>
<accession>A0AA38CXB1</accession>
<dbReference type="PROSITE" id="PS51380">
    <property type="entry name" value="EXS"/>
    <property type="match status" value="1"/>
</dbReference>
<evidence type="ECO:0008006" key="15">
    <source>
        <dbReference type="Google" id="ProtNLM"/>
    </source>
</evidence>
<evidence type="ECO:0000256" key="2">
    <source>
        <dbReference type="ARBA" id="ARBA00009665"/>
    </source>
</evidence>
<dbReference type="PROSITE" id="PS51382">
    <property type="entry name" value="SPX"/>
    <property type="match status" value="1"/>
</dbReference>
<evidence type="ECO:0000259" key="12">
    <source>
        <dbReference type="PROSITE" id="PS51382"/>
    </source>
</evidence>
<evidence type="ECO:0000256" key="7">
    <source>
        <dbReference type="ARBA" id="ARBA00022989"/>
    </source>
</evidence>
<feature type="transmembrane region" description="Helical" evidence="10">
    <location>
        <begin position="612"/>
        <end position="631"/>
    </location>
</feature>
<keyword evidence="8 10" id="KW-0472">Membrane</keyword>
<gene>
    <name evidence="13" type="ORF">KI387_009428</name>
</gene>
<keyword evidence="14" id="KW-1185">Reference proteome</keyword>
<keyword evidence="4" id="KW-1003">Cell membrane</keyword>
<dbReference type="Pfam" id="PF03124">
    <property type="entry name" value="EXS"/>
    <property type="match status" value="1"/>
</dbReference>
<dbReference type="InterPro" id="IPR034092">
    <property type="entry name" value="PHO1_SPX"/>
</dbReference>
<feature type="transmembrane region" description="Helical" evidence="10">
    <location>
        <begin position="563"/>
        <end position="581"/>
    </location>
</feature>
<dbReference type="GO" id="GO:0016036">
    <property type="term" value="P:cellular response to phosphate starvation"/>
    <property type="evidence" value="ECO:0007669"/>
    <property type="project" value="TreeGrafter"/>
</dbReference>
<evidence type="ECO:0000313" key="13">
    <source>
        <dbReference type="EMBL" id="KAH9305024.1"/>
    </source>
</evidence>
<dbReference type="OMA" id="GHAQKML"/>
<feature type="non-terminal residue" evidence="13">
    <location>
        <position position="693"/>
    </location>
</feature>
<evidence type="ECO:0000256" key="10">
    <source>
        <dbReference type="SAM" id="Phobius"/>
    </source>
</evidence>
<comment type="caution">
    <text evidence="13">The sequence shown here is derived from an EMBL/GenBank/DDBJ whole genome shotgun (WGS) entry which is preliminary data.</text>
</comment>
<evidence type="ECO:0000256" key="5">
    <source>
        <dbReference type="ARBA" id="ARBA00022592"/>
    </source>
</evidence>
<comment type="subcellular location">
    <subcellularLocation>
        <location evidence="1">Cell membrane</location>
        <topology evidence="1">Multi-pass membrane protein</topology>
    </subcellularLocation>
</comment>
<keyword evidence="3" id="KW-0813">Transport</keyword>
<dbReference type="CDD" id="cd14476">
    <property type="entry name" value="SPX_PHO1_like"/>
    <property type="match status" value="1"/>
</dbReference>
<dbReference type="EMBL" id="JAHRHJ020000008">
    <property type="protein sequence ID" value="KAH9305024.1"/>
    <property type="molecule type" value="Genomic_DNA"/>
</dbReference>
<dbReference type="GO" id="GO:0000822">
    <property type="term" value="F:inositol hexakisphosphate binding"/>
    <property type="evidence" value="ECO:0007669"/>
    <property type="project" value="TreeGrafter"/>
</dbReference>
<evidence type="ECO:0000256" key="8">
    <source>
        <dbReference type="ARBA" id="ARBA00023136"/>
    </source>
</evidence>
<organism evidence="13 14">
    <name type="scientific">Taxus chinensis</name>
    <name type="common">Chinese yew</name>
    <name type="synonym">Taxus wallichiana var. chinensis</name>
    <dbReference type="NCBI Taxonomy" id="29808"/>
    <lineage>
        <taxon>Eukaryota</taxon>
        <taxon>Viridiplantae</taxon>
        <taxon>Streptophyta</taxon>
        <taxon>Embryophyta</taxon>
        <taxon>Tracheophyta</taxon>
        <taxon>Spermatophyta</taxon>
        <taxon>Pinopsida</taxon>
        <taxon>Pinidae</taxon>
        <taxon>Conifers II</taxon>
        <taxon>Cupressales</taxon>
        <taxon>Taxaceae</taxon>
        <taxon>Taxus</taxon>
    </lineage>
</organism>
<keyword evidence="6 10" id="KW-0812">Transmembrane</keyword>
<comment type="similarity">
    <text evidence="2">Belongs to the SYG1 (TC 2.A.94) family.</text>
</comment>
<dbReference type="InterPro" id="IPR004331">
    <property type="entry name" value="SPX_dom"/>
</dbReference>
<evidence type="ECO:0000256" key="4">
    <source>
        <dbReference type="ARBA" id="ARBA00022475"/>
    </source>
</evidence>
<name>A0AA38CXB1_TAXCH</name>
<feature type="transmembrane region" description="Helical" evidence="10">
    <location>
        <begin position="301"/>
        <end position="323"/>
    </location>
</feature>
<feature type="transmembrane region" description="Helical" evidence="10">
    <location>
        <begin position="415"/>
        <end position="435"/>
    </location>
</feature>
<protein>
    <recommendedName>
        <fullName evidence="15">Phosphate transporter PHO1</fullName>
    </recommendedName>
</protein>
<dbReference type="PANTHER" id="PTHR10783:SF103">
    <property type="entry name" value="SOLUTE CARRIER FAMILY 53 MEMBER 1"/>
    <property type="match status" value="1"/>
</dbReference>
<dbReference type="GO" id="GO:0005886">
    <property type="term" value="C:plasma membrane"/>
    <property type="evidence" value="ECO:0007669"/>
    <property type="project" value="UniProtKB-SubCell"/>
</dbReference>
<feature type="transmembrane region" description="Helical" evidence="10">
    <location>
        <begin position="385"/>
        <end position="409"/>
    </location>
</feature>
<evidence type="ECO:0000256" key="6">
    <source>
        <dbReference type="ARBA" id="ARBA00022692"/>
    </source>
</evidence>
<evidence type="ECO:0000313" key="14">
    <source>
        <dbReference type="Proteomes" id="UP000824469"/>
    </source>
</evidence>
<reference evidence="13 14" key="1">
    <citation type="journal article" date="2021" name="Nat. Plants">
        <title>The Taxus genome provides insights into paclitaxel biosynthesis.</title>
        <authorList>
            <person name="Xiong X."/>
            <person name="Gou J."/>
            <person name="Liao Q."/>
            <person name="Li Y."/>
            <person name="Zhou Q."/>
            <person name="Bi G."/>
            <person name="Li C."/>
            <person name="Du R."/>
            <person name="Wang X."/>
            <person name="Sun T."/>
            <person name="Guo L."/>
            <person name="Liang H."/>
            <person name="Lu P."/>
            <person name="Wu Y."/>
            <person name="Zhang Z."/>
            <person name="Ro D.K."/>
            <person name="Shang Y."/>
            <person name="Huang S."/>
            <person name="Yan J."/>
        </authorList>
    </citation>
    <scope>NUCLEOTIDE SEQUENCE [LARGE SCALE GENOMIC DNA]</scope>
    <source>
        <strain evidence="13">Ta-2019</strain>
    </source>
</reference>
<feature type="domain" description="SPX" evidence="12">
    <location>
        <begin position="10"/>
        <end position="247"/>
    </location>
</feature>